<evidence type="ECO:0000259" key="2">
    <source>
        <dbReference type="PROSITE" id="PS50994"/>
    </source>
</evidence>
<dbReference type="InterPro" id="IPR055510">
    <property type="entry name" value="DUF7083"/>
</dbReference>
<protein>
    <submittedName>
        <fullName evidence="4">Uncharacterized protein LOC131805083</fullName>
    </submittedName>
</protein>
<dbReference type="InterPro" id="IPR012337">
    <property type="entry name" value="RNaseH-like_sf"/>
</dbReference>
<accession>A0ABM3VEW1</accession>
<dbReference type="Pfam" id="PF23309">
    <property type="entry name" value="DUF7083"/>
    <property type="match status" value="1"/>
</dbReference>
<dbReference type="SUPFAM" id="SSF53098">
    <property type="entry name" value="Ribonuclease H-like"/>
    <property type="match status" value="1"/>
</dbReference>
<evidence type="ECO:0000256" key="1">
    <source>
        <dbReference type="SAM" id="MobiDB-lite"/>
    </source>
</evidence>
<dbReference type="InterPro" id="IPR001584">
    <property type="entry name" value="Integrase_cat-core"/>
</dbReference>
<name>A0ABM3VEW1_MUSDO</name>
<dbReference type="InterPro" id="IPR036397">
    <property type="entry name" value="RNaseH_sf"/>
</dbReference>
<dbReference type="PROSITE" id="PS50994">
    <property type="entry name" value="INTEGRASE"/>
    <property type="match status" value="1"/>
</dbReference>
<evidence type="ECO:0000313" key="3">
    <source>
        <dbReference type="Proteomes" id="UP001652621"/>
    </source>
</evidence>
<dbReference type="InterPro" id="IPR050951">
    <property type="entry name" value="Retrovirus_Pol_polyprotein"/>
</dbReference>
<dbReference type="GeneID" id="131805083"/>
<evidence type="ECO:0000313" key="4">
    <source>
        <dbReference type="RefSeq" id="XP_058984313.1"/>
    </source>
</evidence>
<feature type="compositionally biased region" description="Polar residues" evidence="1">
    <location>
        <begin position="235"/>
        <end position="246"/>
    </location>
</feature>
<keyword evidence="3" id="KW-1185">Reference proteome</keyword>
<dbReference type="RefSeq" id="XP_058984313.1">
    <property type="nucleotide sequence ID" value="XM_059128330.1"/>
</dbReference>
<dbReference type="Gene3D" id="3.30.420.10">
    <property type="entry name" value="Ribonuclease H-like superfamily/Ribonuclease H"/>
    <property type="match status" value="1"/>
</dbReference>
<gene>
    <name evidence="4" type="primary">LOC131805083</name>
</gene>
<sequence>MSQGIILQLLTEQQKAMSQQTQLLKHMADLLQAQGAPNSPHSPQTSNSSKAALMESIAQSMTAFVYEPESGLIFQAWYNRFVHVFEKEASSLEEHDKVALLWRKMSNQVHERFANYVLPAKPEDMTLKDTVEKLKKLFGKTETQVSQRYKCLQLAKGDSEDFREYASRWCSKKGIKHTRTVRFHPSSNGQAERFVDTLKRALKKLEGEETPTESLQTFLEVYRSTPNPNAPEGSPNWTPQRITSRRQPVDPISRSPSHLKEGDVGATHINNMASHVATSYTATPI</sequence>
<dbReference type="PANTHER" id="PTHR37984">
    <property type="entry name" value="PROTEIN CBG26694"/>
    <property type="match status" value="1"/>
</dbReference>
<proteinExistence type="predicted"/>
<feature type="region of interest" description="Disordered" evidence="1">
    <location>
        <begin position="225"/>
        <end position="261"/>
    </location>
</feature>
<dbReference type="Proteomes" id="UP001652621">
    <property type="component" value="Unplaced"/>
</dbReference>
<feature type="domain" description="Integrase catalytic" evidence="2">
    <location>
        <begin position="64"/>
        <end position="247"/>
    </location>
</feature>
<organism evidence="3 4">
    <name type="scientific">Musca domestica</name>
    <name type="common">House fly</name>
    <dbReference type="NCBI Taxonomy" id="7370"/>
    <lineage>
        <taxon>Eukaryota</taxon>
        <taxon>Metazoa</taxon>
        <taxon>Ecdysozoa</taxon>
        <taxon>Arthropoda</taxon>
        <taxon>Hexapoda</taxon>
        <taxon>Insecta</taxon>
        <taxon>Pterygota</taxon>
        <taxon>Neoptera</taxon>
        <taxon>Endopterygota</taxon>
        <taxon>Diptera</taxon>
        <taxon>Brachycera</taxon>
        <taxon>Muscomorpha</taxon>
        <taxon>Muscoidea</taxon>
        <taxon>Muscidae</taxon>
        <taxon>Musca</taxon>
    </lineage>
</organism>
<reference evidence="4" key="1">
    <citation type="submission" date="2025-08" db="UniProtKB">
        <authorList>
            <consortium name="RefSeq"/>
        </authorList>
    </citation>
    <scope>IDENTIFICATION</scope>
    <source>
        <strain evidence="4">Aabys</strain>
        <tissue evidence="4">Whole body</tissue>
    </source>
</reference>
<dbReference type="PANTHER" id="PTHR37984:SF5">
    <property type="entry name" value="PROTEIN NYNRIN-LIKE"/>
    <property type="match status" value="1"/>
</dbReference>